<evidence type="ECO:0000256" key="2">
    <source>
        <dbReference type="ARBA" id="ARBA00008417"/>
    </source>
</evidence>
<dbReference type="PANTHER" id="PTHR43823:SF3">
    <property type="entry name" value="MULTIDRUG EXPORT PROTEIN MEPA"/>
    <property type="match status" value="1"/>
</dbReference>
<feature type="transmembrane region" description="Helical" evidence="10">
    <location>
        <begin position="318"/>
        <end position="343"/>
    </location>
</feature>
<feature type="transmembrane region" description="Helical" evidence="10">
    <location>
        <begin position="363"/>
        <end position="384"/>
    </location>
</feature>
<proteinExistence type="inferred from homology"/>
<feature type="transmembrane region" description="Helical" evidence="10">
    <location>
        <begin position="15"/>
        <end position="36"/>
    </location>
</feature>
<feature type="transmembrane region" description="Helical" evidence="10">
    <location>
        <begin position="419"/>
        <end position="439"/>
    </location>
</feature>
<evidence type="ECO:0000313" key="12">
    <source>
        <dbReference type="Proteomes" id="UP000245793"/>
    </source>
</evidence>
<dbReference type="Pfam" id="PF01554">
    <property type="entry name" value="MatE"/>
    <property type="match status" value="2"/>
</dbReference>
<dbReference type="InterPro" id="IPR002528">
    <property type="entry name" value="MATE_fam"/>
</dbReference>
<evidence type="ECO:0000313" key="11">
    <source>
        <dbReference type="EMBL" id="PVY93873.1"/>
    </source>
</evidence>
<evidence type="ECO:0000256" key="4">
    <source>
        <dbReference type="ARBA" id="ARBA00022448"/>
    </source>
</evidence>
<evidence type="ECO:0000256" key="7">
    <source>
        <dbReference type="ARBA" id="ARBA00022989"/>
    </source>
</evidence>
<dbReference type="PANTHER" id="PTHR43823">
    <property type="entry name" value="SPORULATION PROTEIN YKVU"/>
    <property type="match status" value="1"/>
</dbReference>
<protein>
    <recommendedName>
        <fullName evidence="3">Multidrug export protein MepA</fullName>
    </recommendedName>
</protein>
<comment type="similarity">
    <text evidence="2">Belongs to the multi antimicrobial extrusion (MATE) (TC 2.A.66.1) family. MepA subfamily.</text>
</comment>
<evidence type="ECO:0000256" key="5">
    <source>
        <dbReference type="ARBA" id="ARBA00022475"/>
    </source>
</evidence>
<keyword evidence="7 10" id="KW-1133">Transmembrane helix</keyword>
<dbReference type="RefSeq" id="WP_185117045.1">
    <property type="nucleotide sequence ID" value="NZ_QEKV01000008.1"/>
</dbReference>
<dbReference type="AlphaFoldDB" id="A0A2U1E1Q3"/>
<dbReference type="Proteomes" id="UP000245793">
    <property type="component" value="Unassembled WGS sequence"/>
</dbReference>
<evidence type="ECO:0000256" key="8">
    <source>
        <dbReference type="ARBA" id="ARBA00023136"/>
    </source>
</evidence>
<evidence type="ECO:0000256" key="1">
    <source>
        <dbReference type="ARBA" id="ARBA00004651"/>
    </source>
</evidence>
<comment type="caution">
    <text evidence="11">The sequence shown here is derived from an EMBL/GenBank/DDBJ whole genome shotgun (WGS) entry which is preliminary data.</text>
</comment>
<comment type="subcellular location">
    <subcellularLocation>
        <location evidence="1">Cell membrane</location>
        <topology evidence="1">Multi-pass membrane protein</topology>
    </subcellularLocation>
</comment>
<keyword evidence="8 10" id="KW-0472">Membrane</keyword>
<feature type="transmembrane region" description="Helical" evidence="10">
    <location>
        <begin position="170"/>
        <end position="190"/>
    </location>
</feature>
<feature type="transmembrane region" description="Helical" evidence="10">
    <location>
        <begin position="95"/>
        <end position="118"/>
    </location>
</feature>
<keyword evidence="5" id="KW-1003">Cell membrane</keyword>
<evidence type="ECO:0000256" key="3">
    <source>
        <dbReference type="ARBA" id="ARBA00022106"/>
    </source>
</evidence>
<evidence type="ECO:0000256" key="9">
    <source>
        <dbReference type="ARBA" id="ARBA00023251"/>
    </source>
</evidence>
<keyword evidence="9" id="KW-0046">Antibiotic resistance</keyword>
<feature type="transmembrane region" description="Helical" evidence="10">
    <location>
        <begin position="196"/>
        <end position="216"/>
    </location>
</feature>
<accession>A0A2U1E1Q3</accession>
<feature type="transmembrane region" description="Helical" evidence="10">
    <location>
        <begin position="138"/>
        <end position="158"/>
    </location>
</feature>
<keyword evidence="12" id="KW-1185">Reference proteome</keyword>
<organism evidence="11 12">
    <name type="scientific">Ezakiella coagulans</name>
    <dbReference type="NCBI Taxonomy" id="46507"/>
    <lineage>
        <taxon>Bacteria</taxon>
        <taxon>Bacillati</taxon>
        <taxon>Bacillota</taxon>
        <taxon>Tissierellia</taxon>
        <taxon>Ezakiella</taxon>
    </lineage>
</organism>
<keyword evidence="6 10" id="KW-0812">Transmembrane</keyword>
<dbReference type="CDD" id="cd13143">
    <property type="entry name" value="MATE_MepA_like"/>
    <property type="match status" value="1"/>
</dbReference>
<feature type="transmembrane region" description="Helical" evidence="10">
    <location>
        <begin position="48"/>
        <end position="74"/>
    </location>
</feature>
<dbReference type="GO" id="GO:0015297">
    <property type="term" value="F:antiporter activity"/>
    <property type="evidence" value="ECO:0007669"/>
    <property type="project" value="InterPro"/>
</dbReference>
<gene>
    <name evidence="11" type="ORF">C7381_1087</name>
</gene>
<dbReference type="EMBL" id="QEKV01000008">
    <property type="protein sequence ID" value="PVY93873.1"/>
    <property type="molecule type" value="Genomic_DNA"/>
</dbReference>
<dbReference type="GO" id="GO:0042910">
    <property type="term" value="F:xenobiotic transmembrane transporter activity"/>
    <property type="evidence" value="ECO:0007669"/>
    <property type="project" value="InterPro"/>
</dbReference>
<keyword evidence="4" id="KW-0813">Transport</keyword>
<dbReference type="GO" id="GO:0005886">
    <property type="term" value="C:plasma membrane"/>
    <property type="evidence" value="ECO:0007669"/>
    <property type="project" value="UniProtKB-SubCell"/>
</dbReference>
<dbReference type="InterPro" id="IPR048279">
    <property type="entry name" value="MdtK-like"/>
</dbReference>
<evidence type="ECO:0000256" key="10">
    <source>
        <dbReference type="SAM" id="Phobius"/>
    </source>
</evidence>
<name>A0A2U1E1Q3_9FIRM</name>
<reference evidence="11 12" key="1">
    <citation type="submission" date="2018-04" db="EMBL/GenBank/DDBJ databases">
        <title>Genomic Encyclopedia of Type Strains, Phase IV (KMG-IV): sequencing the most valuable type-strain genomes for metagenomic binning, comparative biology and taxonomic classification.</title>
        <authorList>
            <person name="Goeker M."/>
        </authorList>
    </citation>
    <scope>NUCLEOTIDE SEQUENCE [LARGE SCALE GENOMIC DNA]</scope>
    <source>
        <strain evidence="11 12">DSM 20705</strain>
    </source>
</reference>
<dbReference type="NCBIfam" id="TIGR00797">
    <property type="entry name" value="matE"/>
    <property type="match status" value="1"/>
</dbReference>
<sequence>MIDNDKLGTMPVKKLLFELSVPAIFAQIVNVLYNLIDRIYIGHIDKIGSLALTGVGVAMPLIMIISAFAALAAMGGAPRASIYLGKDDLKTAEKILGNSFSLLLIISLILSISIYALLDKILILFGASENTLAYAMDYMKIYVLGTVFVQLSIGLNSFITAQGFAKTSMYTVCIGAVLNIVLDPIFIFAFKMGVKGAALATIISQAVSAIWVLMFLRGESTILKIKKKNMKLDKDIILPSIALGASPFIMQMTEGLIGITFNRSALKYGGDIAVGTMTILLSIMNFSMLPLIGLTQGAQPIISYSYGKNDINRLKTTFLYLLKSSLIYSFTLWILLMFIPNIFASLFTSDTSLIDYSTPAIRMFFFVNVLLGIQIACQNTFIAIGNAKTSLFLAILRKIILLIPLIIILPNFIEPKITGVFIAEPISDFIAVLTTVIMFRKAYKKL</sequence>
<dbReference type="GO" id="GO:0046677">
    <property type="term" value="P:response to antibiotic"/>
    <property type="evidence" value="ECO:0007669"/>
    <property type="project" value="UniProtKB-KW"/>
</dbReference>
<feature type="transmembrane region" description="Helical" evidence="10">
    <location>
        <begin position="272"/>
        <end position="297"/>
    </location>
</feature>
<dbReference type="InterPro" id="IPR045070">
    <property type="entry name" value="MATE_MepA-like"/>
</dbReference>
<dbReference type="InterPro" id="IPR051327">
    <property type="entry name" value="MATE_MepA_subfamily"/>
</dbReference>
<evidence type="ECO:0000256" key="6">
    <source>
        <dbReference type="ARBA" id="ARBA00022692"/>
    </source>
</evidence>
<feature type="transmembrane region" description="Helical" evidence="10">
    <location>
        <begin position="391"/>
        <end position="413"/>
    </location>
</feature>
<dbReference type="PIRSF" id="PIRSF006603">
    <property type="entry name" value="DinF"/>
    <property type="match status" value="1"/>
</dbReference>
<feature type="transmembrane region" description="Helical" evidence="10">
    <location>
        <begin position="236"/>
        <end position="260"/>
    </location>
</feature>